<dbReference type="Pfam" id="PF09585">
    <property type="entry name" value="Lin0512_fam"/>
    <property type="match status" value="1"/>
</dbReference>
<dbReference type="KEGG" id="gai:IMCC3135_21530"/>
<keyword evidence="1" id="KW-0547">Nucleotide-binding</keyword>
<evidence type="ECO:0000313" key="3">
    <source>
        <dbReference type="EMBL" id="ASJ74383.1"/>
    </source>
</evidence>
<dbReference type="RefSeq" id="WP_088919419.1">
    <property type="nucleotide sequence ID" value="NZ_CP018632.1"/>
</dbReference>
<dbReference type="OrthoDB" id="7360766at2"/>
<dbReference type="AlphaFoldDB" id="A0A2Z2NT01"/>
<dbReference type="InterPro" id="IPR037103">
    <property type="entry name" value="Tubulin/FtsZ-like_C"/>
</dbReference>
<dbReference type="PANTHER" id="PTHR34784">
    <property type="entry name" value="50S RIBOSOMAL PROTEIN L34"/>
    <property type="match status" value="1"/>
</dbReference>
<dbReference type="Proteomes" id="UP000250079">
    <property type="component" value="Chromosome"/>
</dbReference>
<accession>A0A2Z2NT01</accession>
<protein>
    <submittedName>
        <fullName evidence="3">Uncharacterized protein</fullName>
    </submittedName>
</protein>
<proteinExistence type="predicted"/>
<keyword evidence="4" id="KW-1185">Reference proteome</keyword>
<evidence type="ECO:0000256" key="2">
    <source>
        <dbReference type="ARBA" id="ARBA00023134"/>
    </source>
</evidence>
<dbReference type="NCBIfam" id="TIGR02058">
    <property type="entry name" value="lin0512_fam"/>
    <property type="match status" value="1"/>
</dbReference>
<organism evidence="3 4">
    <name type="scientific">Granulosicoccus antarcticus IMCC3135</name>
    <dbReference type="NCBI Taxonomy" id="1192854"/>
    <lineage>
        <taxon>Bacteria</taxon>
        <taxon>Pseudomonadati</taxon>
        <taxon>Pseudomonadota</taxon>
        <taxon>Gammaproteobacteria</taxon>
        <taxon>Chromatiales</taxon>
        <taxon>Granulosicoccaceae</taxon>
        <taxon>Granulosicoccus</taxon>
    </lineage>
</organism>
<dbReference type="Gene3D" id="3.30.1330.20">
    <property type="entry name" value="Tubulin/FtsZ, C-terminal domain"/>
    <property type="match status" value="1"/>
</dbReference>
<dbReference type="EMBL" id="CP018632">
    <property type="protein sequence ID" value="ASJ74383.1"/>
    <property type="molecule type" value="Genomic_DNA"/>
</dbReference>
<gene>
    <name evidence="3" type="ORF">IMCC3135_21530</name>
</gene>
<evidence type="ECO:0000256" key="1">
    <source>
        <dbReference type="ARBA" id="ARBA00022741"/>
    </source>
</evidence>
<evidence type="ECO:0000313" key="4">
    <source>
        <dbReference type="Proteomes" id="UP000250079"/>
    </source>
</evidence>
<name>A0A2Z2NT01_9GAMM</name>
<dbReference type="GO" id="GO:0005525">
    <property type="term" value="F:GTP binding"/>
    <property type="evidence" value="ECO:0007669"/>
    <property type="project" value="UniProtKB-KW"/>
</dbReference>
<dbReference type="PANTHER" id="PTHR34784:SF1">
    <property type="entry name" value="50S RIBOSOMAL PROTEIN L34"/>
    <property type="match status" value="1"/>
</dbReference>
<reference evidence="3 4" key="1">
    <citation type="submission" date="2016-12" db="EMBL/GenBank/DDBJ databases">
        <authorList>
            <person name="Song W.-J."/>
            <person name="Kurnit D.M."/>
        </authorList>
    </citation>
    <scope>NUCLEOTIDE SEQUENCE [LARGE SCALE GENOMIC DNA]</scope>
    <source>
        <strain evidence="3 4">IMCC3135</strain>
    </source>
</reference>
<keyword evidence="2" id="KW-0342">GTP-binding</keyword>
<sequence>MARKRLLMEMGMGTDLRGQDYTKAAIRALKDALWHNSVSVAPALGYPRESMEVDVEIGVAKPESVDRERVAEVLPYGRAQVRVVKGGLDIINEETGNVTVIANAAAVVYLNVLQADSGASS</sequence>
<dbReference type="InterPro" id="IPR011719">
    <property type="entry name" value="CHP02058"/>
</dbReference>